<dbReference type="SUPFAM" id="SSF53613">
    <property type="entry name" value="Ribokinase-like"/>
    <property type="match status" value="1"/>
</dbReference>
<dbReference type="InterPro" id="IPR011611">
    <property type="entry name" value="PfkB_dom"/>
</dbReference>
<dbReference type="Pfam" id="PF00294">
    <property type="entry name" value="PfkB"/>
    <property type="match status" value="1"/>
</dbReference>
<dbReference type="PANTHER" id="PTHR10584:SF166">
    <property type="entry name" value="RIBOKINASE"/>
    <property type="match status" value="1"/>
</dbReference>
<reference evidence="4" key="1">
    <citation type="journal article" date="2014" name="Front. Microbiol.">
        <title>High frequency of phylogenetically diverse reductive dehalogenase-homologous genes in deep subseafloor sedimentary metagenomes.</title>
        <authorList>
            <person name="Kawai M."/>
            <person name="Futagami T."/>
            <person name="Toyoda A."/>
            <person name="Takaki Y."/>
            <person name="Nishi S."/>
            <person name="Hori S."/>
            <person name="Arai W."/>
            <person name="Tsubouchi T."/>
            <person name="Morono Y."/>
            <person name="Uchiyama I."/>
            <person name="Ito T."/>
            <person name="Fujiyama A."/>
            <person name="Inagaki F."/>
            <person name="Takami H."/>
        </authorList>
    </citation>
    <scope>NUCLEOTIDE SEQUENCE</scope>
    <source>
        <strain evidence="4">Expedition CK06-06</strain>
    </source>
</reference>
<organism evidence="4">
    <name type="scientific">marine sediment metagenome</name>
    <dbReference type="NCBI Taxonomy" id="412755"/>
    <lineage>
        <taxon>unclassified sequences</taxon>
        <taxon>metagenomes</taxon>
        <taxon>ecological metagenomes</taxon>
    </lineage>
</organism>
<name>X1CK27_9ZZZZ</name>
<keyword evidence="2" id="KW-0418">Kinase</keyword>
<dbReference type="PANTHER" id="PTHR10584">
    <property type="entry name" value="SUGAR KINASE"/>
    <property type="match status" value="1"/>
</dbReference>
<comment type="caution">
    <text evidence="4">The sequence shown here is derived from an EMBL/GenBank/DDBJ whole genome shotgun (WGS) entry which is preliminary data.</text>
</comment>
<dbReference type="InterPro" id="IPR029056">
    <property type="entry name" value="Ribokinase-like"/>
</dbReference>
<sequence length="191" mass="20816">IKNAKCLIVQMEIPIETIEEIFKIAEQGEVIKILNPAPLKPISASILNNIDIIIPNEGELLQLHSLLKLKELVGNSKDRIIQASKDISRFGIKTIITTLGNKGSILYDAAQDKITEVPAFKVQAIDTVGAGDCFNGVVASKLCQGKNILTSVNYATAAASIAITRQGAQASMPYLNEIEDRFKHNIDNYNI</sequence>
<gene>
    <name evidence="4" type="ORF">S01H4_31972</name>
</gene>
<proteinExistence type="predicted"/>
<keyword evidence="1" id="KW-0808">Transferase</keyword>
<feature type="domain" description="Carbohydrate kinase PfkB" evidence="3">
    <location>
        <begin position="8"/>
        <end position="173"/>
    </location>
</feature>
<dbReference type="AlphaFoldDB" id="X1CK27"/>
<dbReference type="Gene3D" id="3.40.1190.20">
    <property type="match status" value="1"/>
</dbReference>
<dbReference type="EMBL" id="BART01016659">
    <property type="protein sequence ID" value="GAG84546.1"/>
    <property type="molecule type" value="Genomic_DNA"/>
</dbReference>
<evidence type="ECO:0000256" key="2">
    <source>
        <dbReference type="ARBA" id="ARBA00022777"/>
    </source>
</evidence>
<dbReference type="GO" id="GO:0016301">
    <property type="term" value="F:kinase activity"/>
    <property type="evidence" value="ECO:0007669"/>
    <property type="project" value="UniProtKB-KW"/>
</dbReference>
<feature type="non-terminal residue" evidence="4">
    <location>
        <position position="1"/>
    </location>
</feature>
<accession>X1CK27</accession>
<evidence type="ECO:0000259" key="3">
    <source>
        <dbReference type="Pfam" id="PF00294"/>
    </source>
</evidence>
<evidence type="ECO:0000313" key="4">
    <source>
        <dbReference type="EMBL" id="GAG84546.1"/>
    </source>
</evidence>
<protein>
    <recommendedName>
        <fullName evidence="3">Carbohydrate kinase PfkB domain-containing protein</fullName>
    </recommendedName>
</protein>
<evidence type="ECO:0000256" key="1">
    <source>
        <dbReference type="ARBA" id="ARBA00022679"/>
    </source>
</evidence>